<gene>
    <name evidence="3" type="primary">LOC106050421</name>
</gene>
<organism evidence="2 3">
    <name type="scientific">Biomphalaria glabrata</name>
    <name type="common">Bloodfluke planorb</name>
    <name type="synonym">Freshwater snail</name>
    <dbReference type="NCBI Taxonomy" id="6526"/>
    <lineage>
        <taxon>Eukaryota</taxon>
        <taxon>Metazoa</taxon>
        <taxon>Spiralia</taxon>
        <taxon>Lophotrochozoa</taxon>
        <taxon>Mollusca</taxon>
        <taxon>Gastropoda</taxon>
        <taxon>Heterobranchia</taxon>
        <taxon>Euthyneura</taxon>
        <taxon>Panpulmonata</taxon>
        <taxon>Hygrophila</taxon>
        <taxon>Lymnaeoidea</taxon>
        <taxon>Planorbidae</taxon>
        <taxon>Biomphalaria</taxon>
    </lineage>
</organism>
<sequence length="237" mass="27661">MKRMIYTDYWYRSNVEMANCSDESTNPRAHVEETNEPGQGFAPICYTQNRPRPNAESSESLKRKLQNDDEETEREFKTRKCLTSVNVKDYAYRKYHEGLEQDNKHLNLQMIMNNEVANENEKVLLDRIKDLEEDQKNFRKSTEERFNRIWAMCNRVKCVICKCTFNSSNKRAIIHPMGRSICEECANPTTLGNAQDLLDTSLDDQVQNEARLFANSALNNLIKDLESEHRNHSGQNV</sequence>
<evidence type="ECO:0000256" key="1">
    <source>
        <dbReference type="SAM" id="MobiDB-lite"/>
    </source>
</evidence>
<dbReference type="RefSeq" id="XP_055872255.1">
    <property type="nucleotide sequence ID" value="XM_056016280.1"/>
</dbReference>
<proteinExistence type="predicted"/>
<accession>A0A9W2ZB36</accession>
<reference evidence="3" key="1">
    <citation type="submission" date="2025-08" db="UniProtKB">
        <authorList>
            <consortium name="RefSeq"/>
        </authorList>
    </citation>
    <scope>IDENTIFICATION</scope>
</reference>
<feature type="compositionally biased region" description="Polar residues" evidence="1">
    <location>
        <begin position="46"/>
        <end position="58"/>
    </location>
</feature>
<name>A0A9W2ZB36_BIOGL</name>
<dbReference type="AlphaFoldDB" id="A0A9W2ZB36"/>
<dbReference type="Proteomes" id="UP001165740">
    <property type="component" value="Chromosome 17"/>
</dbReference>
<dbReference type="GeneID" id="106050421"/>
<feature type="region of interest" description="Disordered" evidence="1">
    <location>
        <begin position="21"/>
        <end position="73"/>
    </location>
</feature>
<keyword evidence="2" id="KW-1185">Reference proteome</keyword>
<evidence type="ECO:0000313" key="3">
    <source>
        <dbReference type="RefSeq" id="XP_055872255.1"/>
    </source>
</evidence>
<protein>
    <submittedName>
        <fullName evidence="3">Uncharacterized protein LOC106050421</fullName>
    </submittedName>
</protein>
<evidence type="ECO:0000313" key="2">
    <source>
        <dbReference type="Proteomes" id="UP001165740"/>
    </source>
</evidence>